<evidence type="ECO:0000313" key="1">
    <source>
        <dbReference type="EMBL" id="KAE9626464.1"/>
    </source>
</evidence>
<proteinExistence type="predicted"/>
<dbReference type="AlphaFoldDB" id="A0A6A4RAE8"/>
<dbReference type="SUPFAM" id="SSF54909">
    <property type="entry name" value="Dimeric alpha+beta barrel"/>
    <property type="match status" value="1"/>
</dbReference>
<accession>A0A6A4RAE8</accession>
<sequence length="53" mass="5722">MTEKMAPLVHLFEDNGAMIMRYGTLVPSTSVGRRLLGVGYPSMVSDVSAYGSK</sequence>
<dbReference type="Gene3D" id="3.30.70.100">
    <property type="match status" value="1"/>
</dbReference>
<dbReference type="InterPro" id="IPR011008">
    <property type="entry name" value="Dimeric_a/b-barrel"/>
</dbReference>
<comment type="caution">
    <text evidence="1">The sequence shown here is derived from an EMBL/GenBank/DDBJ whole genome shotgun (WGS) entry which is preliminary data.</text>
</comment>
<protein>
    <submittedName>
        <fullName evidence="1">Uncharacterized protein</fullName>
    </submittedName>
</protein>
<dbReference type="Proteomes" id="UP000441586">
    <property type="component" value="Unassembled WGS sequence"/>
</dbReference>
<dbReference type="EMBL" id="WSFO01000015">
    <property type="protein sequence ID" value="KAE9626464.1"/>
    <property type="molecule type" value="Genomic_DNA"/>
</dbReference>
<name>A0A6A4RAE8_9RHOB</name>
<reference evidence="1 2" key="1">
    <citation type="submission" date="2019-12" db="EMBL/GenBank/DDBJ databases">
        <authorList>
            <person name="Zhang Y.-J."/>
        </authorList>
    </citation>
    <scope>NUCLEOTIDE SEQUENCE [LARGE SCALE GENOMIC DNA]</scope>
    <source>
        <strain evidence="1 2">H18S-6</strain>
    </source>
</reference>
<organism evidence="1 2">
    <name type="scientific">Parasedimentitalea maritima</name>
    <dbReference type="NCBI Taxonomy" id="2578117"/>
    <lineage>
        <taxon>Bacteria</taxon>
        <taxon>Pseudomonadati</taxon>
        <taxon>Pseudomonadota</taxon>
        <taxon>Alphaproteobacteria</taxon>
        <taxon>Rhodobacterales</taxon>
        <taxon>Paracoccaceae</taxon>
        <taxon>Parasedimentitalea</taxon>
    </lineage>
</organism>
<gene>
    <name evidence="1" type="ORF">GP644_20650</name>
</gene>
<evidence type="ECO:0000313" key="2">
    <source>
        <dbReference type="Proteomes" id="UP000441586"/>
    </source>
</evidence>